<dbReference type="InterPro" id="IPR001764">
    <property type="entry name" value="Glyco_hydro_3_N"/>
</dbReference>
<dbReference type="PROSITE" id="PS00775">
    <property type="entry name" value="GLYCOSYL_HYDROL_F3"/>
    <property type="match status" value="1"/>
</dbReference>
<comment type="function">
    <text evidence="4">Catalyzes the hydrolysis of a non-reducing terminal alpha-L-arabinopyranosidic linkage in ginsenoside Rb2 (alpha-L-arabinopyranosyl-(1-&gt;6)-alpha-D-glucopyranosyl) to release alpha-D-glucopyranosyl (Rd). It is not able to hydrolyze alpha-L-arabinofuranosyl-(1-&gt;6)-alpha-D-glucopyranosyl (Rc).</text>
</comment>
<feature type="domain" description="Fibronectin type III-like" evidence="7">
    <location>
        <begin position="587"/>
        <end position="657"/>
    </location>
</feature>
<dbReference type="AlphaFoldDB" id="A0A0K0XH01"/>
<dbReference type="OrthoDB" id="3187421at2"/>
<dbReference type="Gene3D" id="3.20.20.300">
    <property type="entry name" value="Glycoside hydrolase, family 3, N-terminal domain"/>
    <property type="match status" value="1"/>
</dbReference>
<evidence type="ECO:0000259" key="7">
    <source>
        <dbReference type="SMART" id="SM01217"/>
    </source>
</evidence>
<evidence type="ECO:0000256" key="1">
    <source>
        <dbReference type="ARBA" id="ARBA00005336"/>
    </source>
</evidence>
<dbReference type="Proteomes" id="UP000062255">
    <property type="component" value="Chromosome"/>
</dbReference>
<evidence type="ECO:0000256" key="5">
    <source>
        <dbReference type="ARBA" id="ARBA00074219"/>
    </source>
</evidence>
<protein>
    <recommendedName>
        <fullName evidence="5">Exo-alpha-(1-&gt;6)-L-arabinopyranosidase</fullName>
    </recommendedName>
</protein>
<dbReference type="InterPro" id="IPR036881">
    <property type="entry name" value="Glyco_hydro_3_C_sf"/>
</dbReference>
<evidence type="ECO:0000256" key="3">
    <source>
        <dbReference type="ARBA" id="ARBA00023277"/>
    </source>
</evidence>
<dbReference type="SUPFAM" id="SSF51445">
    <property type="entry name" value="(Trans)glycosidases"/>
    <property type="match status" value="1"/>
</dbReference>
<dbReference type="FunFam" id="2.60.40.10:FF:000495">
    <property type="entry name" value="Periplasmic beta-glucosidase"/>
    <property type="match status" value="1"/>
</dbReference>
<dbReference type="Gene3D" id="3.40.50.1700">
    <property type="entry name" value="Glycoside hydrolase family 3 C-terminal domain"/>
    <property type="match status" value="1"/>
</dbReference>
<dbReference type="Pfam" id="PF00933">
    <property type="entry name" value="Glyco_hydro_3"/>
    <property type="match status" value="1"/>
</dbReference>
<organism evidence="8 9">
    <name type="scientific">Mycolicibacterium goodii</name>
    <name type="common">Mycobacterium goodii</name>
    <dbReference type="NCBI Taxonomy" id="134601"/>
    <lineage>
        <taxon>Bacteria</taxon>
        <taxon>Bacillati</taxon>
        <taxon>Actinomycetota</taxon>
        <taxon>Actinomycetes</taxon>
        <taxon>Mycobacteriales</taxon>
        <taxon>Mycobacteriaceae</taxon>
        <taxon>Mycolicibacterium</taxon>
    </lineage>
</organism>
<comment type="similarity">
    <text evidence="1 6">Belongs to the glycosyl hydrolase 3 family.</text>
</comment>
<dbReference type="InterPro" id="IPR036962">
    <property type="entry name" value="Glyco_hydro_3_N_sf"/>
</dbReference>
<evidence type="ECO:0000256" key="4">
    <source>
        <dbReference type="ARBA" id="ARBA00058905"/>
    </source>
</evidence>
<dbReference type="InterPro" id="IPR026891">
    <property type="entry name" value="Fn3-like"/>
</dbReference>
<dbReference type="RefSeq" id="WP_049749071.1">
    <property type="nucleotide sequence ID" value="NZ_CP012150.1"/>
</dbReference>
<evidence type="ECO:0000256" key="2">
    <source>
        <dbReference type="ARBA" id="ARBA00022801"/>
    </source>
</evidence>
<dbReference type="InterPro" id="IPR050288">
    <property type="entry name" value="Cellulose_deg_GH3"/>
</dbReference>
<dbReference type="PRINTS" id="PR00133">
    <property type="entry name" value="GLHYDRLASE3"/>
</dbReference>
<sequence>MTDPLVHAPTLTLIQQAALGSGASFWTTEAVGDVPSILLTDGPHGVRRQSGASDHLGIGGSEPATCFPPAVALSQTWDPDLVERVGAALGAESRALGVHVLLGPGVNIKRDPRCGRNFEYFSEDPLLSGVLGASWVRGVQSRGVGASLKHFAANNSEHDRMRASSDVDDRTLREIYLRAFEHVVREAAPWTVMCSYNRINGVYSSENAWLLTEVLRDEWGFDGVVVSDWGAVRDRVAAVAAGLDLEMPSSGGFGDAEVVAAVTAGALEADAVATAAERIARLALRAQENHHTTDTFDMSDLVDTHHRLAREVAGQAVVLLKNDLRDGAPILPLAPSRLAVIGPFAPAPRYQGGGSSHVNPTRLDVPLDEILARNAGHQVTHFQGVPTDPDDDANALRAAAVRGAAEAETAVLFLGLTPEEESEGYDREHIDLPPTQLALLRAVVEVQPRTVVVLSHGGVVRLDTVAQLAPAILDGALLGQAGGGAIADVLFGAVNPSGRLAETVPARLEDCPAYLNFPSENGHTVYGERIFTGYRWYDARDLDVTFPFGHGLSYTAFAYSDLDVDAGPAGLTVRLAVSNVGSRSGREVVQVYASKPNSQVGRPPRWLVGFAGLTLDGGERRSVEIPVRRADLAFWSVGGGQWVVEAGDYTVSVGASSRDLRLQATVTVTGDAPRTVFTRESTLGEILADPAAAPLLFETLGPAAQNAPAMGTDMLRMLESVPIERMIALSGGRVSPERLDDLLAALNAVRP</sequence>
<dbReference type="KEGG" id="mgo:AFA91_26795"/>
<evidence type="ECO:0000313" key="9">
    <source>
        <dbReference type="Proteomes" id="UP000062255"/>
    </source>
</evidence>
<keyword evidence="3" id="KW-0119">Carbohydrate metabolism</keyword>
<dbReference type="PANTHER" id="PTHR42715">
    <property type="entry name" value="BETA-GLUCOSIDASE"/>
    <property type="match status" value="1"/>
</dbReference>
<dbReference type="GO" id="GO:0005975">
    <property type="term" value="P:carbohydrate metabolic process"/>
    <property type="evidence" value="ECO:0007669"/>
    <property type="project" value="InterPro"/>
</dbReference>
<reference evidence="8 9" key="1">
    <citation type="submission" date="2015-07" db="EMBL/GenBank/DDBJ databases">
        <title>Complete genome sequence of Mycobacterium goodii X7B, a facultative thermophilic biodesulfurizing bacterium.</title>
        <authorList>
            <person name="Yu B."/>
            <person name="Li F."/>
            <person name="Xu P."/>
        </authorList>
    </citation>
    <scope>NUCLEOTIDE SEQUENCE [LARGE SCALE GENOMIC DNA]</scope>
    <source>
        <strain evidence="8 9">X7B</strain>
    </source>
</reference>
<accession>A0A0K0XH01</accession>
<dbReference type="InterPro" id="IPR017853">
    <property type="entry name" value="GH"/>
</dbReference>
<dbReference type="SMART" id="SM01217">
    <property type="entry name" value="Fn3_like"/>
    <property type="match status" value="1"/>
</dbReference>
<dbReference type="Pfam" id="PF14310">
    <property type="entry name" value="Fn3-like"/>
    <property type="match status" value="1"/>
</dbReference>
<evidence type="ECO:0000256" key="6">
    <source>
        <dbReference type="RuleBase" id="RU361161"/>
    </source>
</evidence>
<keyword evidence="6" id="KW-0326">Glycosidase</keyword>
<dbReference type="InterPro" id="IPR019800">
    <property type="entry name" value="Glyco_hydro_3_AS"/>
</dbReference>
<proteinExistence type="inferred from homology"/>
<dbReference type="InterPro" id="IPR013783">
    <property type="entry name" value="Ig-like_fold"/>
</dbReference>
<dbReference type="InterPro" id="IPR002772">
    <property type="entry name" value="Glyco_hydro_3_C"/>
</dbReference>
<gene>
    <name evidence="8" type="ORF">AFA91_26795</name>
</gene>
<dbReference type="STRING" id="134601.AFA91_26795"/>
<keyword evidence="2 6" id="KW-0378">Hydrolase</keyword>
<dbReference type="Gene3D" id="2.60.40.10">
    <property type="entry name" value="Immunoglobulins"/>
    <property type="match status" value="1"/>
</dbReference>
<dbReference type="PANTHER" id="PTHR42715:SF10">
    <property type="entry name" value="BETA-GLUCOSIDASE"/>
    <property type="match status" value="1"/>
</dbReference>
<name>A0A0K0XH01_MYCGD</name>
<dbReference type="EMBL" id="CP012150">
    <property type="protein sequence ID" value="AKS36684.1"/>
    <property type="molecule type" value="Genomic_DNA"/>
</dbReference>
<dbReference type="PATRIC" id="fig|134601.6.peg.5535"/>
<dbReference type="SUPFAM" id="SSF52279">
    <property type="entry name" value="Beta-D-glucan exohydrolase, C-terminal domain"/>
    <property type="match status" value="1"/>
</dbReference>
<evidence type="ECO:0000313" key="8">
    <source>
        <dbReference type="EMBL" id="AKS36684.1"/>
    </source>
</evidence>
<dbReference type="Pfam" id="PF01915">
    <property type="entry name" value="Glyco_hydro_3_C"/>
    <property type="match status" value="1"/>
</dbReference>
<dbReference type="GO" id="GO:0008422">
    <property type="term" value="F:beta-glucosidase activity"/>
    <property type="evidence" value="ECO:0007669"/>
    <property type="project" value="UniProtKB-ARBA"/>
</dbReference>